<organism evidence="1">
    <name type="scientific">marine metagenome</name>
    <dbReference type="NCBI Taxonomy" id="408172"/>
    <lineage>
        <taxon>unclassified sequences</taxon>
        <taxon>metagenomes</taxon>
        <taxon>ecological metagenomes</taxon>
    </lineage>
</organism>
<reference evidence="1" key="1">
    <citation type="submission" date="2018-05" db="EMBL/GenBank/DDBJ databases">
        <authorList>
            <person name="Lanie J.A."/>
            <person name="Ng W.-L."/>
            <person name="Kazmierczak K.M."/>
            <person name="Andrzejewski T.M."/>
            <person name="Davidsen T.M."/>
            <person name="Wayne K.J."/>
            <person name="Tettelin H."/>
            <person name="Glass J.I."/>
            <person name="Rusch D."/>
            <person name="Podicherti R."/>
            <person name="Tsui H.-C.T."/>
            <person name="Winkler M.E."/>
        </authorList>
    </citation>
    <scope>NUCLEOTIDE SEQUENCE</scope>
</reference>
<evidence type="ECO:0000313" key="1">
    <source>
        <dbReference type="EMBL" id="SVE32961.1"/>
    </source>
</evidence>
<evidence type="ECO:0008006" key="2">
    <source>
        <dbReference type="Google" id="ProtNLM"/>
    </source>
</evidence>
<dbReference type="Gene3D" id="2.60.120.10">
    <property type="entry name" value="Jelly Rolls"/>
    <property type="match status" value="1"/>
</dbReference>
<dbReference type="InterPro" id="IPR014710">
    <property type="entry name" value="RmlC-like_jellyroll"/>
</dbReference>
<feature type="non-terminal residue" evidence="1">
    <location>
        <position position="183"/>
    </location>
</feature>
<name>A0A383CLG8_9ZZZZ</name>
<proteinExistence type="predicted"/>
<dbReference type="InterPro" id="IPR011051">
    <property type="entry name" value="RmlC_Cupin_sf"/>
</dbReference>
<dbReference type="AlphaFoldDB" id="A0A383CLG8"/>
<dbReference type="CDD" id="cd02208">
    <property type="entry name" value="cupin_RmlC-like"/>
    <property type="match status" value="1"/>
</dbReference>
<protein>
    <recommendedName>
        <fullName evidence="2">Cupin 2 conserved barrel domain-containing protein</fullName>
    </recommendedName>
</protein>
<accession>A0A383CLG8</accession>
<dbReference type="EMBL" id="UINC01209792">
    <property type="protein sequence ID" value="SVE32961.1"/>
    <property type="molecule type" value="Genomic_DNA"/>
</dbReference>
<dbReference type="SUPFAM" id="SSF51182">
    <property type="entry name" value="RmlC-like cupins"/>
    <property type="match status" value="1"/>
</dbReference>
<gene>
    <name evidence="1" type="ORF">METZ01_LOCUS485815</name>
</gene>
<sequence>MKSKQPTTSHPQIQLTNISDVEFSHDINSPWSEVLISDGRNRVSLISGPPGTPPDPHLHPDYNEWWINIGGITQWQVGQYEKLQAEFGDVVIAPAGYSHDIRPKGKTNALRLAVSSPNSNHDIHGVSPSRWVPIDYNLKPPNLLHTKLNSLIEDNQAKSHWSQTVVSDNRNSAEIVKFGESTT</sequence>